<evidence type="ECO:0000256" key="4">
    <source>
        <dbReference type="ARBA" id="ARBA00023098"/>
    </source>
</evidence>
<dbReference type="Gramene" id="OMO83499">
    <property type="protein sequence ID" value="OMO83499"/>
    <property type="gene ID" value="CCACVL1_11379"/>
</dbReference>
<evidence type="ECO:0000256" key="5">
    <source>
        <dbReference type="SAM" id="SignalP"/>
    </source>
</evidence>
<dbReference type="STRING" id="210143.A0A1R3ILN3"/>
<evidence type="ECO:0000313" key="6">
    <source>
        <dbReference type="EMBL" id="OMO83499.1"/>
    </source>
</evidence>
<dbReference type="GO" id="GO:0016788">
    <property type="term" value="F:hydrolase activity, acting on ester bonds"/>
    <property type="evidence" value="ECO:0007669"/>
    <property type="project" value="InterPro"/>
</dbReference>
<feature type="signal peptide" evidence="5">
    <location>
        <begin position="1"/>
        <end position="24"/>
    </location>
</feature>
<proteinExistence type="inferred from homology"/>
<evidence type="ECO:0000256" key="1">
    <source>
        <dbReference type="ARBA" id="ARBA00008668"/>
    </source>
</evidence>
<protein>
    <submittedName>
        <fullName evidence="6">Lipase, GDSL</fullName>
    </submittedName>
</protein>
<dbReference type="InterPro" id="IPR001087">
    <property type="entry name" value="GDSL"/>
</dbReference>
<evidence type="ECO:0000313" key="7">
    <source>
        <dbReference type="Proteomes" id="UP000188268"/>
    </source>
</evidence>
<comment type="caution">
    <text evidence="6">The sequence shown here is derived from an EMBL/GenBank/DDBJ whole genome shotgun (WGS) entry which is preliminary data.</text>
</comment>
<accession>A0A1R3ILN3</accession>
<name>A0A1R3ILN3_COCAP</name>
<dbReference type="InterPro" id="IPR036514">
    <property type="entry name" value="SGNH_hydro_sf"/>
</dbReference>
<keyword evidence="3" id="KW-0442">Lipid degradation</keyword>
<feature type="chain" id="PRO_5012390432" evidence="5">
    <location>
        <begin position="25"/>
        <end position="356"/>
    </location>
</feature>
<dbReference type="SUPFAM" id="SSF52266">
    <property type="entry name" value="SGNH hydrolase"/>
    <property type="match status" value="1"/>
</dbReference>
<dbReference type="AlphaFoldDB" id="A0A1R3ILN3"/>
<keyword evidence="4" id="KW-0443">Lipid metabolism</keyword>
<keyword evidence="5" id="KW-0732">Signal</keyword>
<gene>
    <name evidence="6" type="ORF">CCACVL1_11379</name>
</gene>
<dbReference type="CDD" id="cd01837">
    <property type="entry name" value="SGNH_plant_lipase_like"/>
    <property type="match status" value="1"/>
</dbReference>
<sequence>MAKNLLLIFLLISLLALSLELAKAQLAPAAFVLGDSLVDVGNNNYLRNIAKANFPHNGIDFAARRPTGRFCNGKNPADFIADQLGLPSSPPYLSLPKNASYINGVSFASGASGILNGTFLAYGELIPFQKQVGYFVEVHKSLVQQMGSSAAEKHLSKSLFCVIIGSNDFFDYFGSSELQKQHTPQQFIDLLATSLKPQLKKLYEFGARKLMVAGVGPLGCVPAERVNNKTHQCNEEHNSWSVKYNDMLKAMLKGLKSELHGLNYSYFDTYKVLHNIIQYPSAYGFNEIKAACCGLGELRAKSLCLPIARYCSNRKDHVFWDLYHPTEAAYRIIVDVLFDGSSPYVVPINVRQLVSS</sequence>
<dbReference type="PANTHER" id="PTHR45648:SF106">
    <property type="entry name" value="ANTHER-SPECIFIC PROLINE-RICH PROTEIN APG"/>
    <property type="match status" value="1"/>
</dbReference>
<dbReference type="EMBL" id="AWWV01009859">
    <property type="protein sequence ID" value="OMO83499.1"/>
    <property type="molecule type" value="Genomic_DNA"/>
</dbReference>
<dbReference type="GO" id="GO:0016042">
    <property type="term" value="P:lipid catabolic process"/>
    <property type="evidence" value="ECO:0007669"/>
    <property type="project" value="UniProtKB-KW"/>
</dbReference>
<evidence type="ECO:0000256" key="2">
    <source>
        <dbReference type="ARBA" id="ARBA00022801"/>
    </source>
</evidence>
<dbReference type="OrthoDB" id="1600564at2759"/>
<comment type="similarity">
    <text evidence="1">Belongs to the 'GDSL' lipolytic enzyme family.</text>
</comment>
<dbReference type="PANTHER" id="PTHR45648">
    <property type="entry name" value="GDSL LIPASE/ACYLHYDROLASE FAMILY PROTEIN (AFU_ORTHOLOGUE AFUA_4G14700)"/>
    <property type="match status" value="1"/>
</dbReference>
<dbReference type="Proteomes" id="UP000188268">
    <property type="component" value="Unassembled WGS sequence"/>
</dbReference>
<dbReference type="OMA" id="CANRMTH"/>
<organism evidence="6 7">
    <name type="scientific">Corchorus capsularis</name>
    <name type="common">Jute</name>
    <dbReference type="NCBI Taxonomy" id="210143"/>
    <lineage>
        <taxon>Eukaryota</taxon>
        <taxon>Viridiplantae</taxon>
        <taxon>Streptophyta</taxon>
        <taxon>Embryophyta</taxon>
        <taxon>Tracheophyta</taxon>
        <taxon>Spermatophyta</taxon>
        <taxon>Magnoliopsida</taxon>
        <taxon>eudicotyledons</taxon>
        <taxon>Gunneridae</taxon>
        <taxon>Pentapetalae</taxon>
        <taxon>rosids</taxon>
        <taxon>malvids</taxon>
        <taxon>Malvales</taxon>
        <taxon>Malvaceae</taxon>
        <taxon>Grewioideae</taxon>
        <taxon>Apeibeae</taxon>
        <taxon>Corchorus</taxon>
    </lineage>
</organism>
<keyword evidence="2" id="KW-0378">Hydrolase</keyword>
<keyword evidence="7" id="KW-1185">Reference proteome</keyword>
<evidence type="ECO:0000256" key="3">
    <source>
        <dbReference type="ARBA" id="ARBA00022963"/>
    </source>
</evidence>
<dbReference type="InterPro" id="IPR051058">
    <property type="entry name" value="GDSL_Est/Lipase"/>
</dbReference>
<dbReference type="Pfam" id="PF00657">
    <property type="entry name" value="Lipase_GDSL"/>
    <property type="match status" value="1"/>
</dbReference>
<dbReference type="Gene3D" id="3.40.50.1110">
    <property type="entry name" value="SGNH hydrolase"/>
    <property type="match status" value="1"/>
</dbReference>
<dbReference type="InterPro" id="IPR035669">
    <property type="entry name" value="SGNH_plant_lipase-like"/>
</dbReference>
<reference evidence="6 7" key="1">
    <citation type="submission" date="2013-09" db="EMBL/GenBank/DDBJ databases">
        <title>Corchorus capsularis genome sequencing.</title>
        <authorList>
            <person name="Alam M."/>
            <person name="Haque M.S."/>
            <person name="Islam M.S."/>
            <person name="Emdad E.M."/>
            <person name="Islam M.M."/>
            <person name="Ahmed B."/>
            <person name="Halim A."/>
            <person name="Hossen Q.M.M."/>
            <person name="Hossain M.Z."/>
            <person name="Ahmed R."/>
            <person name="Khan M.M."/>
            <person name="Islam R."/>
            <person name="Rashid M.M."/>
            <person name="Khan S.A."/>
            <person name="Rahman M.S."/>
            <person name="Alam M."/>
        </authorList>
    </citation>
    <scope>NUCLEOTIDE SEQUENCE [LARGE SCALE GENOMIC DNA]</scope>
    <source>
        <strain evidence="7">cv. CVL-1</strain>
        <tissue evidence="6">Whole seedling</tissue>
    </source>
</reference>